<reference evidence="2 3" key="1">
    <citation type="journal article" date="2019" name="Int. J. Syst. Evol. Microbiol.">
        <title>The Global Catalogue of Microorganisms (GCM) 10K type strain sequencing project: providing services to taxonomists for standard genome sequencing and annotation.</title>
        <authorList>
            <consortium name="The Broad Institute Genomics Platform"/>
            <consortium name="The Broad Institute Genome Sequencing Center for Infectious Disease"/>
            <person name="Wu L."/>
            <person name="Ma J."/>
        </authorList>
    </citation>
    <scope>NUCLEOTIDE SEQUENCE [LARGE SCALE GENOMIC DNA]</scope>
    <source>
        <strain evidence="2 3">JCM 14546</strain>
    </source>
</reference>
<keyword evidence="3" id="KW-1185">Reference proteome</keyword>
<dbReference type="RefSeq" id="WP_344306136.1">
    <property type="nucleotide sequence ID" value="NZ_BAAANO010000002.1"/>
</dbReference>
<organism evidence="2 3">
    <name type="scientific">Brevibacterium samyangense</name>
    <dbReference type="NCBI Taxonomy" id="366888"/>
    <lineage>
        <taxon>Bacteria</taxon>
        <taxon>Bacillati</taxon>
        <taxon>Actinomycetota</taxon>
        <taxon>Actinomycetes</taxon>
        <taxon>Micrococcales</taxon>
        <taxon>Brevibacteriaceae</taxon>
        <taxon>Brevibacterium</taxon>
    </lineage>
</organism>
<protein>
    <submittedName>
        <fullName evidence="2">Uncharacterized protein</fullName>
    </submittedName>
</protein>
<keyword evidence="1" id="KW-0472">Membrane</keyword>
<comment type="caution">
    <text evidence="2">The sequence shown here is derived from an EMBL/GenBank/DDBJ whole genome shotgun (WGS) entry which is preliminary data.</text>
</comment>
<feature type="transmembrane region" description="Helical" evidence="1">
    <location>
        <begin position="44"/>
        <end position="67"/>
    </location>
</feature>
<feature type="transmembrane region" description="Helical" evidence="1">
    <location>
        <begin position="15"/>
        <end position="37"/>
    </location>
</feature>
<evidence type="ECO:0000313" key="2">
    <source>
        <dbReference type="EMBL" id="GAA1998360.1"/>
    </source>
</evidence>
<dbReference type="Proteomes" id="UP001500755">
    <property type="component" value="Unassembled WGS sequence"/>
</dbReference>
<name>A0ABN2T479_9MICO</name>
<sequence length="82" mass="8763">MSKGKGRNPASYKDVLWFGVGAAVLTFLVTTITMGVYRGHGSLVLCLLFTVIAFVAAAGVAGLLHLVSRRDDPEDVQFPVLK</sequence>
<accession>A0ABN2T479</accession>
<evidence type="ECO:0000313" key="3">
    <source>
        <dbReference type="Proteomes" id="UP001500755"/>
    </source>
</evidence>
<keyword evidence="1" id="KW-1133">Transmembrane helix</keyword>
<evidence type="ECO:0000256" key="1">
    <source>
        <dbReference type="SAM" id="Phobius"/>
    </source>
</evidence>
<proteinExistence type="predicted"/>
<keyword evidence="1" id="KW-0812">Transmembrane</keyword>
<gene>
    <name evidence="2" type="ORF">GCM10009755_02050</name>
</gene>
<dbReference type="EMBL" id="BAAANO010000002">
    <property type="protein sequence ID" value="GAA1998360.1"/>
    <property type="molecule type" value="Genomic_DNA"/>
</dbReference>